<proteinExistence type="predicted"/>
<dbReference type="Pfam" id="PF05016">
    <property type="entry name" value="ParE_toxin"/>
    <property type="match status" value="1"/>
</dbReference>
<name>A0ABU4ULS1_9GAMM</name>
<dbReference type="RefSeq" id="WP_313731090.1">
    <property type="nucleotide sequence ID" value="NZ_JAXARY010000029.1"/>
</dbReference>
<reference evidence="2 3" key="1">
    <citation type="submission" date="2023-11" db="EMBL/GenBank/DDBJ databases">
        <authorList>
            <person name="Ouyang M.-Y."/>
        </authorList>
    </citation>
    <scope>NUCLEOTIDE SEQUENCE [LARGE SCALE GENOMIC DNA]</scope>
    <source>
        <strain evidence="2 3">OY6</strain>
    </source>
</reference>
<organism evidence="2 3">
    <name type="scientific">Methylomonas defluvii</name>
    <dbReference type="NCBI Taxonomy" id="3045149"/>
    <lineage>
        <taxon>Bacteria</taxon>
        <taxon>Pseudomonadati</taxon>
        <taxon>Pseudomonadota</taxon>
        <taxon>Gammaproteobacteria</taxon>
        <taxon>Methylococcales</taxon>
        <taxon>Methylococcaceae</taxon>
        <taxon>Methylomonas</taxon>
    </lineage>
</organism>
<gene>
    <name evidence="2" type="ORF">QLH52_22115</name>
</gene>
<accession>A0ABU4ULS1</accession>
<keyword evidence="1" id="KW-1277">Toxin-antitoxin system</keyword>
<dbReference type="EMBL" id="JAXARY010000029">
    <property type="protein sequence ID" value="MDX8130003.1"/>
    <property type="molecule type" value="Genomic_DNA"/>
</dbReference>
<keyword evidence="3" id="KW-1185">Reference proteome</keyword>
<dbReference type="InterPro" id="IPR007712">
    <property type="entry name" value="RelE/ParE_toxin"/>
</dbReference>
<protein>
    <submittedName>
        <fullName evidence="2">Type II toxin-antitoxin system RelE/ParE family toxin</fullName>
    </submittedName>
</protein>
<dbReference type="InterPro" id="IPR035093">
    <property type="entry name" value="RelE/ParE_toxin_dom_sf"/>
</dbReference>
<evidence type="ECO:0000313" key="3">
    <source>
        <dbReference type="Proteomes" id="UP001284537"/>
    </source>
</evidence>
<evidence type="ECO:0000256" key="1">
    <source>
        <dbReference type="ARBA" id="ARBA00022649"/>
    </source>
</evidence>
<dbReference type="Proteomes" id="UP001284537">
    <property type="component" value="Unassembled WGS sequence"/>
</dbReference>
<comment type="caution">
    <text evidence="2">The sequence shown here is derived from an EMBL/GenBank/DDBJ whole genome shotgun (WGS) entry which is preliminary data.</text>
</comment>
<evidence type="ECO:0000313" key="2">
    <source>
        <dbReference type="EMBL" id="MDX8130003.1"/>
    </source>
</evidence>
<sequence>MAYTVVFTPEAEEQLVAIYHYIAAAASPIIAERYTSAIVSYCEGLATFPERSTLHEDIRPGLRVTNYKKRTVIAYTVDSNQVSIIGVFYGGQDYESTLQFDLDS</sequence>
<dbReference type="Gene3D" id="3.30.2310.20">
    <property type="entry name" value="RelE-like"/>
    <property type="match status" value="1"/>
</dbReference>